<comment type="caution">
    <text evidence="3">The sequence shown here is derived from an EMBL/GenBank/DDBJ whole genome shotgun (WGS) entry which is preliminary data.</text>
</comment>
<dbReference type="Proteomes" id="UP000825729">
    <property type="component" value="Unassembled WGS sequence"/>
</dbReference>
<protein>
    <submittedName>
        <fullName evidence="3">Uncharacterized protein</fullName>
    </submittedName>
</protein>
<dbReference type="PANTHER" id="PTHR36792:SF5">
    <property type="entry name" value="SEL1 REPEAT PROTEIN"/>
    <property type="match status" value="1"/>
</dbReference>
<feature type="region of interest" description="Disordered" evidence="2">
    <location>
        <begin position="295"/>
        <end position="319"/>
    </location>
</feature>
<feature type="coiled-coil region" evidence="1">
    <location>
        <begin position="65"/>
        <end position="100"/>
    </location>
</feature>
<keyword evidence="4" id="KW-1185">Reference proteome</keyword>
<name>A0AAV7EMI3_ARIFI</name>
<accession>A0AAV7EMI3</accession>
<dbReference type="AlphaFoldDB" id="A0AAV7EMI3"/>
<dbReference type="PANTHER" id="PTHR36792">
    <property type="entry name" value="EXPRESSED PROTEIN"/>
    <property type="match status" value="1"/>
</dbReference>
<proteinExistence type="predicted"/>
<evidence type="ECO:0000256" key="2">
    <source>
        <dbReference type="SAM" id="MobiDB-lite"/>
    </source>
</evidence>
<gene>
    <name evidence="3" type="ORF">H6P81_010018</name>
</gene>
<keyword evidence="1" id="KW-0175">Coiled coil</keyword>
<reference evidence="3 4" key="1">
    <citation type="submission" date="2021-07" db="EMBL/GenBank/DDBJ databases">
        <title>The Aristolochia fimbriata genome: insights into angiosperm evolution, floral development and chemical biosynthesis.</title>
        <authorList>
            <person name="Jiao Y."/>
        </authorList>
    </citation>
    <scope>NUCLEOTIDE SEQUENCE [LARGE SCALE GENOMIC DNA]</scope>
    <source>
        <strain evidence="3">IBCAS-2021</strain>
        <tissue evidence="3">Leaf</tissue>
    </source>
</reference>
<sequence>MPSWQALEVSNTFQKNEIVESQDTRDLSIVLDKVYGRHHGGYERGLGTGWSRRREKIVVSSSEKVNTLSTQLEQAHEEIMALKERERERDERERQSAEQMQWLKDQVLLLTQRITSQGATSQVRMTQISHTAFPMARYIPFYDLTRHKTPKWGSLSLSLSPAFSLGWSTISLVTHVAVEMSFMFFISRSMREKQLQVWALDKNGEDSNFRTILSMKKAPVTLACRSYDNEESTSNIVPSLIHRINSRLGNLQDAFTRNKRISAPKSTGAVLCGHQQMTEGRAWITKASRTRSSVWKVSDKHPGYNASDSDSDELKVESE</sequence>
<dbReference type="EMBL" id="JAINDJ010000004">
    <property type="protein sequence ID" value="KAG9450053.1"/>
    <property type="molecule type" value="Genomic_DNA"/>
</dbReference>
<evidence type="ECO:0000313" key="4">
    <source>
        <dbReference type="Proteomes" id="UP000825729"/>
    </source>
</evidence>
<evidence type="ECO:0000256" key="1">
    <source>
        <dbReference type="SAM" id="Coils"/>
    </source>
</evidence>
<organism evidence="3 4">
    <name type="scientific">Aristolochia fimbriata</name>
    <name type="common">White veined hardy Dutchman's pipe vine</name>
    <dbReference type="NCBI Taxonomy" id="158543"/>
    <lineage>
        <taxon>Eukaryota</taxon>
        <taxon>Viridiplantae</taxon>
        <taxon>Streptophyta</taxon>
        <taxon>Embryophyta</taxon>
        <taxon>Tracheophyta</taxon>
        <taxon>Spermatophyta</taxon>
        <taxon>Magnoliopsida</taxon>
        <taxon>Magnoliidae</taxon>
        <taxon>Piperales</taxon>
        <taxon>Aristolochiaceae</taxon>
        <taxon>Aristolochia</taxon>
    </lineage>
</organism>
<evidence type="ECO:0000313" key="3">
    <source>
        <dbReference type="EMBL" id="KAG9450053.1"/>
    </source>
</evidence>